<sequence length="454" mass="52455">MSPGFIFATGIENSNPTIEHGRVRMDELEKCGHYKHWKTDFDLVEELGLKVLRYGPPLHKTWLGPKRYDWEFADLVFNDLRKRNIASIVDLCHFGVPDWIGNFQNPDFPELFADYAGVFARRYPWLQLYTPINEMSICALFSALYGWWNEQMTSDRGFVTAMKNIVKANILAMHAILQVRPDALFIQSESTEYFHAESPAAIGPAELYNARRFLSLDLNYGRRVDSEMYEYMLDNGMTREEYHFFLNNNLKHHCIMGNDYYQTNEHYVSADGLTRSAGEIFGYAVITHQYYNRYRLPVMHTETNLVQGPRGDEAVQWLRKEWANVLRVRNNGVPLVGFTWYSLTDQVDWDTALRENNGNVNALGLFDLDRKIRPVGIAYKELVRDWMEVLPTQSVCLQVPIVMPHEFQREVAPYTGWPFDEDAAPAAARVPAKAPPPPHGEKDATLAPRTEEQE</sequence>
<feature type="region of interest" description="Disordered" evidence="1">
    <location>
        <begin position="425"/>
        <end position="454"/>
    </location>
</feature>
<reference evidence="3" key="1">
    <citation type="journal article" date="2019" name="Int. J. Syst. Evol. Microbiol.">
        <title>The Global Catalogue of Microorganisms (GCM) 10K type strain sequencing project: providing services to taxonomists for standard genome sequencing and annotation.</title>
        <authorList>
            <consortium name="The Broad Institute Genomics Platform"/>
            <consortium name="The Broad Institute Genome Sequencing Center for Infectious Disease"/>
            <person name="Wu L."/>
            <person name="Ma J."/>
        </authorList>
    </citation>
    <scope>NUCLEOTIDE SEQUENCE [LARGE SCALE GENOMIC DNA]</scope>
    <source>
        <strain evidence="3">CGMCC 4.5798</strain>
    </source>
</reference>
<accession>A0ABW0RS40</accession>
<dbReference type="EMBL" id="JBHSMZ010000001">
    <property type="protein sequence ID" value="MFC5547664.1"/>
    <property type="molecule type" value="Genomic_DNA"/>
</dbReference>
<keyword evidence="3" id="KW-1185">Reference proteome</keyword>
<organism evidence="2 3">
    <name type="scientific">Massilia aerilata</name>
    <dbReference type="NCBI Taxonomy" id="453817"/>
    <lineage>
        <taxon>Bacteria</taxon>
        <taxon>Pseudomonadati</taxon>
        <taxon>Pseudomonadota</taxon>
        <taxon>Betaproteobacteria</taxon>
        <taxon>Burkholderiales</taxon>
        <taxon>Oxalobacteraceae</taxon>
        <taxon>Telluria group</taxon>
        <taxon>Massilia</taxon>
    </lineage>
</organism>
<dbReference type="PANTHER" id="PTHR12631:SF10">
    <property type="entry name" value="BETA-XYLOSIDASE-LIKE PROTEIN-RELATED"/>
    <property type="match status" value="1"/>
</dbReference>
<name>A0ABW0RS40_9BURK</name>
<dbReference type="InterPro" id="IPR001360">
    <property type="entry name" value="Glyco_hydro_1"/>
</dbReference>
<dbReference type="Gene3D" id="3.20.20.80">
    <property type="entry name" value="Glycosidases"/>
    <property type="match status" value="1"/>
</dbReference>
<comment type="caution">
    <text evidence="2">The sequence shown here is derived from an EMBL/GenBank/DDBJ whole genome shotgun (WGS) entry which is preliminary data.</text>
</comment>
<gene>
    <name evidence="2" type="ORF">ACFPO9_03945</name>
</gene>
<evidence type="ECO:0000313" key="2">
    <source>
        <dbReference type="EMBL" id="MFC5547664.1"/>
    </source>
</evidence>
<protein>
    <submittedName>
        <fullName evidence="2">Family 1 glycosylhydrolase</fullName>
    </submittedName>
</protein>
<feature type="compositionally biased region" description="Basic and acidic residues" evidence="1">
    <location>
        <begin position="439"/>
        <end position="454"/>
    </location>
</feature>
<dbReference type="SUPFAM" id="SSF51445">
    <property type="entry name" value="(Trans)glycosidases"/>
    <property type="match status" value="1"/>
</dbReference>
<proteinExistence type="predicted"/>
<dbReference type="InterPro" id="IPR017853">
    <property type="entry name" value="GH"/>
</dbReference>
<evidence type="ECO:0000256" key="1">
    <source>
        <dbReference type="SAM" id="MobiDB-lite"/>
    </source>
</evidence>
<dbReference type="InterPro" id="IPR051923">
    <property type="entry name" value="Glycosyl_Hydrolase_39"/>
</dbReference>
<dbReference type="PANTHER" id="PTHR12631">
    <property type="entry name" value="ALPHA-L-IDURONIDASE"/>
    <property type="match status" value="1"/>
</dbReference>
<dbReference type="Pfam" id="PF00232">
    <property type="entry name" value="Glyco_hydro_1"/>
    <property type="match status" value="1"/>
</dbReference>
<dbReference type="RefSeq" id="WP_379767349.1">
    <property type="nucleotide sequence ID" value="NZ_JBHSMZ010000001.1"/>
</dbReference>
<dbReference type="Proteomes" id="UP001596086">
    <property type="component" value="Unassembled WGS sequence"/>
</dbReference>
<evidence type="ECO:0000313" key="3">
    <source>
        <dbReference type="Proteomes" id="UP001596086"/>
    </source>
</evidence>